<reference evidence="4 5" key="1">
    <citation type="journal article" date="2020" name="ISME J.">
        <title>Comparative genomics reveals insights into cyanobacterial evolution and habitat adaptation.</title>
        <authorList>
            <person name="Chen M.Y."/>
            <person name="Teng W.K."/>
            <person name="Zhao L."/>
            <person name="Hu C.X."/>
            <person name="Zhou Y.K."/>
            <person name="Han B.P."/>
            <person name="Song L.R."/>
            <person name="Shu W.S."/>
        </authorList>
    </citation>
    <scope>NUCLEOTIDE SEQUENCE [LARGE SCALE GENOMIC DNA]</scope>
    <source>
        <strain evidence="4 5">FACHB-362</strain>
    </source>
</reference>
<accession>A0ABR8IZU9</accession>
<evidence type="ECO:0000313" key="5">
    <source>
        <dbReference type="Proteomes" id="UP000660381"/>
    </source>
</evidence>
<keyword evidence="5" id="KW-1185">Reference proteome</keyword>
<dbReference type="Gene3D" id="3.30.70.270">
    <property type="match status" value="1"/>
</dbReference>
<dbReference type="InterPro" id="IPR013407">
    <property type="entry name" value="CRISPR-assoc_prot_Cmr2"/>
</dbReference>
<evidence type="ECO:0000256" key="1">
    <source>
        <dbReference type="ARBA" id="ARBA00022741"/>
    </source>
</evidence>
<keyword evidence="1" id="KW-0547">Nucleotide-binding</keyword>
<organism evidence="4 5">
    <name type="scientific">Anabaena catenula FACHB-362</name>
    <dbReference type="NCBI Taxonomy" id="2692877"/>
    <lineage>
        <taxon>Bacteria</taxon>
        <taxon>Bacillati</taxon>
        <taxon>Cyanobacteriota</taxon>
        <taxon>Cyanophyceae</taxon>
        <taxon>Nostocales</taxon>
        <taxon>Nostocaceae</taxon>
        <taxon>Anabaena</taxon>
    </lineage>
</organism>
<sequence length="782" mass="90543">MDKMNSISIAIAWCLAWGNERQPQFDISVLQEMREALNNGRDVPEAVREIVEQVREFQGIPDDYFPPTLDELKQKYSNLWNPNTKIGLVYGGVTKVKQYVFESSKIQEIRGASGLLDRINIIDLPAFFNKTYQSESDKKDEKNKYSIQCNEVKQWLNENFNQDYKLSEVLIPELIIYSTGGNILAFCPAAYIHELADAIEKRYTTETLTANSCAVGDRFRLLEIRFGLLKEKIEETPWLDWYHQNYKKPIVQAYFGYPKNDQEQLEVFKTRKSFNEITTKLAVLFNQRRSGNDIPGRKTTRRYPPMLETHPYLVRDGVENRSAILQINKEGREVNFSEASVRKYLFGDRAKDGDPKEPQWYINSQLEWRRGIVESWVDRFNEFLSENPTYKTKYYANLEAGVKPSDVKIAQTLTHVSNASKGFIGYIYADGNNMGGYIQKIRKPEKHKEFSRDVDLATRYAVYQALAENLHPHTLKNLNDEESELENGDIIHPFEIITIGGDDILIVVPANKALEISQMIAERFEEILIKKIELAEIQIQEREKRILGNYQLKFDKPFEPHKIHRYQPATAKRSECELSTSIGVLITAVNTPIYYAQDLTEQLLKTAKERAKKLKKVGYYGGTVDFLTLKSVTMIASNVKDFRTEALTIETSPKLKLYAAPYTLHELGGLLKSISALKKAKFPKSQLYQIRSLLERGKHTAILNYRYFRVRLKQGQKELKTNFEDVWCLPKDDTNKGNLAPWMYDKEEKTYETIWRDMVDIYEFVKSSEDEESAILTAEVES</sequence>
<evidence type="ECO:0000256" key="2">
    <source>
        <dbReference type="ARBA" id="ARBA00023118"/>
    </source>
</evidence>
<feature type="domain" description="Cas10/Cmr2 second palm" evidence="3">
    <location>
        <begin position="424"/>
        <end position="530"/>
    </location>
</feature>
<gene>
    <name evidence="4" type="primary">cas10</name>
    <name evidence="4" type="ORF">H6G68_03920</name>
</gene>
<evidence type="ECO:0000259" key="3">
    <source>
        <dbReference type="Pfam" id="PF22335"/>
    </source>
</evidence>
<proteinExistence type="predicted"/>
<dbReference type="Proteomes" id="UP000660381">
    <property type="component" value="Unassembled WGS sequence"/>
</dbReference>
<dbReference type="EMBL" id="JACJTQ010000003">
    <property type="protein sequence ID" value="MBD2690913.1"/>
    <property type="molecule type" value="Genomic_DNA"/>
</dbReference>
<name>A0ABR8IZU9_9NOST</name>
<dbReference type="RefSeq" id="WP_190905449.1">
    <property type="nucleotide sequence ID" value="NZ_JACJTQ010000003.1"/>
</dbReference>
<keyword evidence="2" id="KW-0051">Antiviral defense</keyword>
<dbReference type="InterPro" id="IPR054767">
    <property type="entry name" value="Cas10-Cmr2_palm2"/>
</dbReference>
<dbReference type="InterPro" id="IPR043128">
    <property type="entry name" value="Rev_trsase/Diguanyl_cyclase"/>
</dbReference>
<dbReference type="NCBIfam" id="TIGR02577">
    <property type="entry name" value="cas_TM1794_Cmr2"/>
    <property type="match status" value="1"/>
</dbReference>
<protein>
    <submittedName>
        <fullName evidence="4">Type III-B CRISPR-associated protein Cas10/Cmr2</fullName>
    </submittedName>
</protein>
<comment type="caution">
    <text evidence="4">The sequence shown here is derived from an EMBL/GenBank/DDBJ whole genome shotgun (WGS) entry which is preliminary data.</text>
</comment>
<evidence type="ECO:0000313" key="4">
    <source>
        <dbReference type="EMBL" id="MBD2690913.1"/>
    </source>
</evidence>
<dbReference type="Pfam" id="PF22335">
    <property type="entry name" value="Cas10-Cmr2_palm2"/>
    <property type="match status" value="1"/>
</dbReference>